<name>A0A5A7MT93_9PROT</name>
<dbReference type="RefSeq" id="WP_150001294.1">
    <property type="nucleotide sequence ID" value="NZ_BKCL01000013.1"/>
</dbReference>
<feature type="domain" description="PDZ" evidence="10">
    <location>
        <begin position="298"/>
        <end position="363"/>
    </location>
</feature>
<feature type="chain" id="PRO_5039585572" evidence="9">
    <location>
        <begin position="25"/>
        <end position="492"/>
    </location>
</feature>
<keyword evidence="3 9" id="KW-0732">Signal</keyword>
<feature type="binding site" evidence="8">
    <location>
        <begin position="283"/>
        <end position="287"/>
    </location>
    <ligand>
        <name>substrate</name>
    </ligand>
</feature>
<evidence type="ECO:0000256" key="3">
    <source>
        <dbReference type="ARBA" id="ARBA00022729"/>
    </source>
</evidence>
<dbReference type="NCBIfam" id="TIGR02037">
    <property type="entry name" value="degP_htrA_DO"/>
    <property type="match status" value="1"/>
</dbReference>
<evidence type="ECO:0000256" key="8">
    <source>
        <dbReference type="PIRSR" id="PIRSR611782-2"/>
    </source>
</evidence>
<feature type="binding site" evidence="8">
    <location>
        <position position="122"/>
    </location>
    <ligand>
        <name>substrate</name>
    </ligand>
</feature>
<dbReference type="PANTHER" id="PTHR22939">
    <property type="entry name" value="SERINE PROTEASE FAMILY S1C HTRA-RELATED"/>
    <property type="match status" value="1"/>
</dbReference>
<feature type="active site" description="Charge relay system" evidence="7">
    <location>
        <position position="228"/>
    </location>
</feature>
<keyword evidence="5" id="KW-0378">Hydrolase</keyword>
<comment type="similarity">
    <text evidence="1">Belongs to the peptidase S1C family.</text>
</comment>
<feature type="signal peptide" evidence="9">
    <location>
        <begin position="1"/>
        <end position="24"/>
    </location>
</feature>
<evidence type="ECO:0000256" key="7">
    <source>
        <dbReference type="PIRSR" id="PIRSR611782-1"/>
    </source>
</evidence>
<dbReference type="SMART" id="SM00228">
    <property type="entry name" value="PDZ"/>
    <property type="match status" value="2"/>
</dbReference>
<dbReference type="GO" id="GO:0006508">
    <property type="term" value="P:proteolysis"/>
    <property type="evidence" value="ECO:0007669"/>
    <property type="project" value="UniProtKB-KW"/>
</dbReference>
<evidence type="ECO:0000259" key="10">
    <source>
        <dbReference type="PROSITE" id="PS50106"/>
    </source>
</evidence>
<feature type="active site" description="Charge relay system" evidence="7">
    <location>
        <position position="122"/>
    </location>
</feature>
<evidence type="ECO:0000256" key="1">
    <source>
        <dbReference type="ARBA" id="ARBA00010541"/>
    </source>
</evidence>
<accession>A0A5A7MT93</accession>
<dbReference type="PRINTS" id="PR00834">
    <property type="entry name" value="PROTEASES2C"/>
</dbReference>
<evidence type="ECO:0000256" key="6">
    <source>
        <dbReference type="ARBA" id="ARBA00022825"/>
    </source>
</evidence>
<dbReference type="PANTHER" id="PTHR22939:SF129">
    <property type="entry name" value="SERINE PROTEASE HTRA2, MITOCHONDRIAL"/>
    <property type="match status" value="1"/>
</dbReference>
<organism evidence="11 12">
    <name type="scientific">Iodidimonas gelatinilytica</name>
    <dbReference type="NCBI Taxonomy" id="1236966"/>
    <lineage>
        <taxon>Bacteria</taxon>
        <taxon>Pseudomonadati</taxon>
        <taxon>Pseudomonadota</taxon>
        <taxon>Alphaproteobacteria</taxon>
        <taxon>Iodidimonadales</taxon>
        <taxon>Iodidimonadaceae</taxon>
        <taxon>Iodidimonas</taxon>
    </lineage>
</organism>
<feature type="active site" description="Charge relay system" evidence="7">
    <location>
        <position position="152"/>
    </location>
</feature>
<reference evidence="11 12" key="1">
    <citation type="submission" date="2019-09" db="EMBL/GenBank/DDBJ databases">
        <title>NBRP : Genome information of microbial organism related human and environment.</title>
        <authorList>
            <person name="Hattori M."/>
            <person name="Oshima K."/>
            <person name="Inaba H."/>
            <person name="Suda W."/>
            <person name="Sakamoto M."/>
            <person name="Iino T."/>
            <person name="Kitahara M."/>
            <person name="Oshida Y."/>
            <person name="Iida T."/>
            <person name="Kudo T."/>
            <person name="Itoh T."/>
            <person name="Ohkuma M."/>
        </authorList>
    </citation>
    <scope>NUCLEOTIDE SEQUENCE [LARGE SCALE GENOMIC DNA]</scope>
    <source>
        <strain evidence="11 12">Hi-2</strain>
    </source>
</reference>
<protein>
    <submittedName>
        <fullName evidence="11">Serine protease</fullName>
    </submittedName>
</protein>
<dbReference type="GO" id="GO:0004252">
    <property type="term" value="F:serine-type endopeptidase activity"/>
    <property type="evidence" value="ECO:0007669"/>
    <property type="project" value="InterPro"/>
</dbReference>
<evidence type="ECO:0000313" key="11">
    <source>
        <dbReference type="EMBL" id="GEQ99157.1"/>
    </source>
</evidence>
<dbReference type="InterPro" id="IPR001940">
    <property type="entry name" value="Peptidase_S1C"/>
</dbReference>
<evidence type="ECO:0000313" key="12">
    <source>
        <dbReference type="Proteomes" id="UP000322084"/>
    </source>
</evidence>
<dbReference type="InterPro" id="IPR001478">
    <property type="entry name" value="PDZ"/>
</dbReference>
<keyword evidence="2 11" id="KW-0645">Protease</keyword>
<proteinExistence type="inferred from homology"/>
<dbReference type="InterPro" id="IPR036034">
    <property type="entry name" value="PDZ_sf"/>
</dbReference>
<dbReference type="EMBL" id="BKCL01000013">
    <property type="protein sequence ID" value="GEQ99157.1"/>
    <property type="molecule type" value="Genomic_DNA"/>
</dbReference>
<keyword evidence="6" id="KW-0720">Serine protease</keyword>
<comment type="caution">
    <text evidence="11">The sequence shown here is derived from an EMBL/GenBank/DDBJ whole genome shotgun (WGS) entry which is preliminary data.</text>
</comment>
<dbReference type="SUPFAM" id="SSF50494">
    <property type="entry name" value="Trypsin-like serine proteases"/>
    <property type="match status" value="1"/>
</dbReference>
<dbReference type="SUPFAM" id="SSF50156">
    <property type="entry name" value="PDZ domain-like"/>
    <property type="match status" value="2"/>
</dbReference>
<dbReference type="Gene3D" id="2.40.10.120">
    <property type="match status" value="1"/>
</dbReference>
<dbReference type="Pfam" id="PF13365">
    <property type="entry name" value="Trypsin_2"/>
    <property type="match status" value="1"/>
</dbReference>
<evidence type="ECO:0000256" key="2">
    <source>
        <dbReference type="ARBA" id="ARBA00022670"/>
    </source>
</evidence>
<keyword evidence="4" id="KW-0677">Repeat</keyword>
<evidence type="ECO:0000256" key="9">
    <source>
        <dbReference type="SAM" id="SignalP"/>
    </source>
</evidence>
<feature type="binding site" evidence="8">
    <location>
        <begin position="226"/>
        <end position="228"/>
    </location>
    <ligand>
        <name>substrate</name>
    </ligand>
</feature>
<dbReference type="InterPro" id="IPR009003">
    <property type="entry name" value="Peptidase_S1_PA"/>
</dbReference>
<dbReference type="Pfam" id="PF00595">
    <property type="entry name" value="PDZ"/>
    <property type="match status" value="1"/>
</dbReference>
<dbReference type="AlphaFoldDB" id="A0A5A7MT93"/>
<dbReference type="Gene3D" id="2.30.42.10">
    <property type="match status" value="2"/>
</dbReference>
<feature type="binding site" evidence="8">
    <location>
        <position position="152"/>
    </location>
    <ligand>
        <name>substrate</name>
    </ligand>
</feature>
<sequence>MMRVRFCLSFLVLGVLGVSIGAVAQEDGDTGREETSLVRQVPTASSEVLLSYAPVVKEVAPAVVNIYTARKVAARQSVFSDSFFRRFMGDNFSFGAPRERVQRSLGSGVIVRADGVVVTNNHVIGEADTIKVVLADRREYDAEVILADARTDLAILRIDAGEEDLPVARLAQIDQMEVGDIVLAIGNPFGIGQTVTSGIVSATARTQVGVSDFGFFLQTDAAVNPGNSGGALVALTGDLVGINTAIFSRTGDTSGIGFAIPASMVRSVLRAALDEGEIIRPWLGIAGQPVTSDIARAVGLDRPGGVMISDLYAGGPAALSGLEPGDVILGIDGEDVVDERGLRFRTATREAGDHVQLLILRDGERSVWDVELALLPEVPERQITRLDGRHPFQGITVGNLSPRFAEELGVDPMRSGVVTLEVSRRSPAGRFGFVRPGDIILNVQNELVASVDDLLAITERPWENWVYRVRRPGRLLDCAVAKNGAVECRVSG</sequence>
<dbReference type="Proteomes" id="UP000322084">
    <property type="component" value="Unassembled WGS sequence"/>
</dbReference>
<dbReference type="InterPro" id="IPR011782">
    <property type="entry name" value="Pept_S1C_Do"/>
</dbReference>
<evidence type="ECO:0000256" key="5">
    <source>
        <dbReference type="ARBA" id="ARBA00022801"/>
    </source>
</evidence>
<evidence type="ECO:0000256" key="4">
    <source>
        <dbReference type="ARBA" id="ARBA00022737"/>
    </source>
</evidence>
<gene>
    <name evidence="11" type="ORF">JCM17844_27940</name>
</gene>
<dbReference type="PROSITE" id="PS50106">
    <property type="entry name" value="PDZ"/>
    <property type="match status" value="1"/>
</dbReference>